<proteinExistence type="predicted"/>
<gene>
    <name evidence="1" type="ORF">F0562_023976</name>
</gene>
<keyword evidence="2" id="KW-1185">Reference proteome</keyword>
<dbReference type="AlphaFoldDB" id="A0A5J5BJC4"/>
<organism evidence="1 2">
    <name type="scientific">Nyssa sinensis</name>
    <dbReference type="NCBI Taxonomy" id="561372"/>
    <lineage>
        <taxon>Eukaryota</taxon>
        <taxon>Viridiplantae</taxon>
        <taxon>Streptophyta</taxon>
        <taxon>Embryophyta</taxon>
        <taxon>Tracheophyta</taxon>
        <taxon>Spermatophyta</taxon>
        <taxon>Magnoliopsida</taxon>
        <taxon>eudicotyledons</taxon>
        <taxon>Gunneridae</taxon>
        <taxon>Pentapetalae</taxon>
        <taxon>asterids</taxon>
        <taxon>Cornales</taxon>
        <taxon>Nyssaceae</taxon>
        <taxon>Nyssa</taxon>
    </lineage>
</organism>
<reference evidence="1 2" key="1">
    <citation type="submission" date="2019-09" db="EMBL/GenBank/DDBJ databases">
        <title>A chromosome-level genome assembly of the Chinese tupelo Nyssa sinensis.</title>
        <authorList>
            <person name="Yang X."/>
            <person name="Kang M."/>
            <person name="Yang Y."/>
            <person name="Xiong H."/>
            <person name="Wang M."/>
            <person name="Zhang Z."/>
            <person name="Wang Z."/>
            <person name="Wu H."/>
            <person name="Ma T."/>
            <person name="Liu J."/>
            <person name="Xi Z."/>
        </authorList>
    </citation>
    <scope>NUCLEOTIDE SEQUENCE [LARGE SCALE GENOMIC DNA]</scope>
    <source>
        <strain evidence="1">J267</strain>
        <tissue evidence="1">Leaf</tissue>
    </source>
</reference>
<evidence type="ECO:0000313" key="2">
    <source>
        <dbReference type="Proteomes" id="UP000325577"/>
    </source>
</evidence>
<protein>
    <submittedName>
        <fullName evidence="1">Uncharacterized protein</fullName>
    </submittedName>
</protein>
<dbReference type="Proteomes" id="UP000325577">
    <property type="component" value="Linkage Group LG12"/>
</dbReference>
<dbReference type="EMBL" id="CM018035">
    <property type="protein sequence ID" value="KAA8542824.1"/>
    <property type="molecule type" value="Genomic_DNA"/>
</dbReference>
<accession>A0A5J5BJC4</accession>
<name>A0A5J5BJC4_9ASTE</name>
<sequence>MVGGGVAVGDRGDTVKSFWMEDDDAVVMVALVGGCGDAAGVGSSDVGGERCWCGGGYGDGGVVEVEVEVEGAVVVDGGNGDGAAGGCYGDGWSCGGVGLWRCRLAVVTGVRGGWVMEEMMVMVATGAVAAERGDVGCCCG</sequence>
<evidence type="ECO:0000313" key="1">
    <source>
        <dbReference type="EMBL" id="KAA8542824.1"/>
    </source>
</evidence>